<evidence type="ECO:0000313" key="10">
    <source>
        <dbReference type="EMBL" id="AFC34061.1"/>
    </source>
</evidence>
<keyword evidence="5 9" id="KW-1133">Transmembrane helix</keyword>
<comment type="caution">
    <text evidence="9">Lacks conserved residue(s) required for the propagation of feature annotation.</text>
</comment>
<evidence type="ECO:0000256" key="9">
    <source>
        <dbReference type="RuleBase" id="RU010713"/>
    </source>
</evidence>
<dbReference type="GO" id="GO:0005886">
    <property type="term" value="C:plasma membrane"/>
    <property type="evidence" value="ECO:0007669"/>
    <property type="project" value="UniProtKB-SubCell"/>
</dbReference>
<keyword evidence="8 9" id="KW-0407">Ion channel</keyword>
<dbReference type="Pfam" id="PF00876">
    <property type="entry name" value="Innexin"/>
    <property type="match status" value="1"/>
</dbReference>
<dbReference type="AlphaFoldDB" id="H9C4Q0"/>
<feature type="transmembrane region" description="Helical" evidence="9">
    <location>
        <begin position="288"/>
        <end position="312"/>
    </location>
</feature>
<dbReference type="PANTHER" id="PTHR11893:SF36">
    <property type="entry name" value="INNEXIN-5"/>
    <property type="match status" value="1"/>
</dbReference>
<reference evidence="10" key="1">
    <citation type="journal article" date="2012" name="Dev. Genes Evol.">
        <title>The medicinal leech genome encodes 21 innexin genes: different combinations are expressed by identified central neurons.</title>
        <authorList>
            <person name="Kandarian B."/>
            <person name="Sethi J."/>
            <person name="Wu A."/>
            <person name="Baker M."/>
            <person name="Yazdani N."/>
            <person name="Kym E."/>
            <person name="Sanchez A."/>
            <person name="Edsall L."/>
            <person name="Gaasterland T."/>
            <person name="Macagno E."/>
        </authorList>
    </citation>
    <scope>NUCLEOTIDE SEQUENCE</scope>
</reference>
<evidence type="ECO:0000256" key="6">
    <source>
        <dbReference type="ARBA" id="ARBA00023065"/>
    </source>
</evidence>
<dbReference type="GO" id="GO:0034220">
    <property type="term" value="P:monoatomic ion transmembrane transport"/>
    <property type="evidence" value="ECO:0007669"/>
    <property type="project" value="UniProtKB-KW"/>
</dbReference>
<dbReference type="EMBL" id="JQ231006">
    <property type="protein sequence ID" value="AFC34061.1"/>
    <property type="molecule type" value="mRNA"/>
</dbReference>
<evidence type="ECO:0000256" key="7">
    <source>
        <dbReference type="ARBA" id="ARBA00023136"/>
    </source>
</evidence>
<dbReference type="PANTHER" id="PTHR11893">
    <property type="entry name" value="INNEXIN"/>
    <property type="match status" value="1"/>
</dbReference>
<keyword evidence="2 9" id="KW-0813">Transport</keyword>
<organism evidence="10">
    <name type="scientific">Hirudo verbana</name>
    <dbReference type="NCBI Taxonomy" id="311461"/>
    <lineage>
        <taxon>Eukaryota</taxon>
        <taxon>Metazoa</taxon>
        <taxon>Spiralia</taxon>
        <taxon>Lophotrochozoa</taxon>
        <taxon>Annelida</taxon>
        <taxon>Clitellata</taxon>
        <taxon>Hirudinea</taxon>
        <taxon>Hirudinida</taxon>
        <taxon>Hirudiniformes</taxon>
        <taxon>Hirudinidae</taxon>
        <taxon>Hirudo</taxon>
    </lineage>
</organism>
<evidence type="ECO:0000256" key="8">
    <source>
        <dbReference type="ARBA" id="ARBA00023303"/>
    </source>
</evidence>
<feature type="transmembrane region" description="Helical" evidence="9">
    <location>
        <begin position="100"/>
        <end position="122"/>
    </location>
</feature>
<accession>H9C4Q0</accession>
<gene>
    <name evidence="9" type="primary">inx</name>
</gene>
<comment type="function">
    <text evidence="9">Structural component of the gap junctions.</text>
</comment>
<dbReference type="PROSITE" id="PS51013">
    <property type="entry name" value="PANNEXIN"/>
    <property type="match status" value="1"/>
</dbReference>
<evidence type="ECO:0000256" key="1">
    <source>
        <dbReference type="ARBA" id="ARBA00004651"/>
    </source>
</evidence>
<evidence type="ECO:0000256" key="4">
    <source>
        <dbReference type="ARBA" id="ARBA00022692"/>
    </source>
</evidence>
<sequence length="398" mass="46708">MDKILGVLGGVPNTKPRNDDDFADRLVYKTTVGMFILFAIVISTKQYVGDPIQCWVPAEFTGNQEEYTNNYCWIKNTYYLPYEKNIPKEHEAEKRKIIPYYQWAPLILGVQALICYLPIILWRYLNKKSGIDVNAIVEAGEKFTNAEAAENRDKTLNFMTKLMDRYLANQRDVPTGCTLSLKHVFSRTCFKWCGRKRGNYLTTLYLFSKFLLLVSVLGQLFALNFFLGQDFHMYGFDAIRNMFMGEDQAASDRFPRVTMCDFKVRRLGNVQRYTVQCVLPINLFNEKIYLFIWFWLAFTASVMTFSIVNWMFRFFYSNDRRRYVKKHLSLMDKIGKDPSEKKALAKFVEDYLKQDGIFVLRMVGHNTNAITATEFVCQLWDNYRTKPFVERVEDVESV</sequence>
<dbReference type="PRINTS" id="PR01262">
    <property type="entry name" value="INNEXIN"/>
</dbReference>
<evidence type="ECO:0000256" key="5">
    <source>
        <dbReference type="ARBA" id="ARBA00022989"/>
    </source>
</evidence>
<keyword evidence="6 9" id="KW-0406">Ion transport</keyword>
<feature type="transmembrane region" description="Helical" evidence="9">
    <location>
        <begin position="204"/>
        <end position="227"/>
    </location>
</feature>
<evidence type="ECO:0000256" key="2">
    <source>
        <dbReference type="ARBA" id="ARBA00022448"/>
    </source>
</evidence>
<keyword evidence="4 9" id="KW-0812">Transmembrane</keyword>
<comment type="subcellular location">
    <subcellularLocation>
        <location evidence="1 9">Cell membrane</location>
        <topology evidence="1 9">Multi-pass membrane protein</topology>
    </subcellularLocation>
</comment>
<comment type="similarity">
    <text evidence="9">Belongs to the pannexin family.</text>
</comment>
<protein>
    <recommendedName>
        <fullName evidence="9">Innexin</fullName>
    </recommendedName>
</protein>
<evidence type="ECO:0000256" key="3">
    <source>
        <dbReference type="ARBA" id="ARBA00022475"/>
    </source>
</evidence>
<proteinExistence type="evidence at transcript level"/>
<dbReference type="InterPro" id="IPR000990">
    <property type="entry name" value="Innexin"/>
</dbReference>
<keyword evidence="3" id="KW-1003">Cell membrane</keyword>
<keyword evidence="7 9" id="KW-0472">Membrane</keyword>
<dbReference type="TCDB" id="1.A.25.1.10">
    <property type="family name" value="the gap junction-forming innexin (innexin) family"/>
</dbReference>
<dbReference type="GO" id="GO:0005921">
    <property type="term" value="C:gap junction"/>
    <property type="evidence" value="ECO:0007669"/>
    <property type="project" value="UniProtKB-UniRule"/>
</dbReference>
<name>H9C4Q0_9ANNE</name>